<organism evidence="2">
    <name type="scientific">Dulem virus 198</name>
    <dbReference type="NCBI Taxonomy" id="3145675"/>
    <lineage>
        <taxon>Viruses</taxon>
        <taxon>Monodnaviria</taxon>
        <taxon>Sangervirae</taxon>
        <taxon>Phixviricota</taxon>
        <taxon>Malgrandaviricetes</taxon>
        <taxon>Petitvirales</taxon>
        <taxon>Microviridae</taxon>
        <taxon>Microvirus</taxon>
    </lineage>
</organism>
<proteinExistence type="predicted"/>
<protein>
    <submittedName>
        <fullName evidence="2">Nonstructural protein</fullName>
    </submittedName>
</protein>
<dbReference type="InterPro" id="IPR046781">
    <property type="entry name" value="Phage_ORF5"/>
</dbReference>
<evidence type="ECO:0000313" key="1">
    <source>
        <dbReference type="EMBL" id="XCD03330.1"/>
    </source>
</evidence>
<dbReference type="EMBL" id="PP511343">
    <property type="protein sequence ID" value="XCD03330.1"/>
    <property type="molecule type" value="Genomic_DNA"/>
</dbReference>
<reference evidence="2" key="1">
    <citation type="submission" date="2024-03" db="EMBL/GenBank/DDBJ databases">
        <title>Diverse circular DNA viruses in blood, oral, and fecal samples of captive lemurs.</title>
        <authorList>
            <person name="Paietta E.N."/>
            <person name="Kraberger S."/>
            <person name="Lund M.C."/>
            <person name="Custer J.M."/>
            <person name="Vargas K.M."/>
            <person name="Ehmke E.E."/>
            <person name="Yoder A.D."/>
            <person name="Varsani A."/>
        </authorList>
    </citation>
    <scope>NUCLEOTIDE SEQUENCE</scope>
    <source>
        <strain evidence="1">Duke_18_50</strain>
        <strain evidence="2">Duke_23FS_38</strain>
    </source>
</reference>
<evidence type="ECO:0000313" key="2">
    <source>
        <dbReference type="EMBL" id="XCD04460.1"/>
    </source>
</evidence>
<dbReference type="Pfam" id="PF20577">
    <property type="entry name" value="Phage_ORF5"/>
    <property type="match status" value="1"/>
</dbReference>
<sequence>MMFNVYLIQDLKASFQPHMLTFENDAMAKRWFCQLYRDSVARDPNGVYATYPEDFRLIRIGILNVDDGSFTLFEHQFIASMSNFVEV</sequence>
<name>A0AAU8AX15_9VIRU</name>
<dbReference type="EMBL" id="PP511462">
    <property type="protein sequence ID" value="XCD04460.1"/>
    <property type="molecule type" value="Genomic_DNA"/>
</dbReference>
<accession>A0AAU8AX15</accession>